<protein>
    <submittedName>
        <fullName evidence="2">MBL fold metallo-hydrolase</fullName>
    </submittedName>
</protein>
<evidence type="ECO:0000259" key="1">
    <source>
        <dbReference type="SMART" id="SM00849"/>
    </source>
</evidence>
<dbReference type="AlphaFoldDB" id="A0AAE3IYU9"/>
<dbReference type="Gene3D" id="1.10.10.10">
    <property type="entry name" value="Winged helix-like DNA-binding domain superfamily/Winged helix DNA-binding domain"/>
    <property type="match status" value="1"/>
</dbReference>
<dbReference type="SUPFAM" id="SSF56281">
    <property type="entry name" value="Metallo-hydrolase/oxidoreductase"/>
    <property type="match status" value="1"/>
</dbReference>
<dbReference type="InterPro" id="IPR036866">
    <property type="entry name" value="RibonucZ/Hydroxyglut_hydro"/>
</dbReference>
<dbReference type="InterPro" id="IPR041516">
    <property type="entry name" value="LACTB2_WH"/>
</dbReference>
<comment type="caution">
    <text evidence="2">The sequence shown here is derived from an EMBL/GenBank/DDBJ whole genome shotgun (WGS) entry which is preliminary data.</text>
</comment>
<dbReference type="Pfam" id="PF17778">
    <property type="entry name" value="WHD_BLACT"/>
    <property type="match status" value="1"/>
</dbReference>
<keyword evidence="3" id="KW-1185">Reference proteome</keyword>
<proteinExistence type="predicted"/>
<reference evidence="2" key="1">
    <citation type="submission" date="2022-10" db="EMBL/GenBank/DDBJ databases">
        <authorList>
            <person name="Yue Y."/>
        </authorList>
    </citation>
    <scope>NUCLEOTIDE SEQUENCE</scope>
    <source>
        <strain evidence="2">Z654</strain>
    </source>
</reference>
<dbReference type="Pfam" id="PF00753">
    <property type="entry name" value="Lactamase_B"/>
    <property type="match status" value="1"/>
</dbReference>
<organism evidence="2 3">
    <name type="scientific">Halocynthiibacter halioticoli</name>
    <dbReference type="NCBI Taxonomy" id="2986804"/>
    <lineage>
        <taxon>Bacteria</taxon>
        <taxon>Pseudomonadati</taxon>
        <taxon>Pseudomonadota</taxon>
        <taxon>Alphaproteobacteria</taxon>
        <taxon>Rhodobacterales</taxon>
        <taxon>Paracoccaceae</taxon>
        <taxon>Halocynthiibacter</taxon>
    </lineage>
</organism>
<dbReference type="InterPro" id="IPR050662">
    <property type="entry name" value="Sec-metab_biosynth-thioest"/>
</dbReference>
<gene>
    <name evidence="2" type="ORF">OH136_08510</name>
</gene>
<dbReference type="RefSeq" id="WP_263953457.1">
    <property type="nucleotide sequence ID" value="NZ_JAOYFC010000002.1"/>
</dbReference>
<feature type="domain" description="Metallo-beta-lactamase" evidence="1">
    <location>
        <begin position="42"/>
        <end position="221"/>
    </location>
</feature>
<dbReference type="Gene3D" id="3.60.15.10">
    <property type="entry name" value="Ribonuclease Z/Hydroxyacylglutathione hydrolase-like"/>
    <property type="match status" value="1"/>
</dbReference>
<name>A0AAE3IYU9_9RHOB</name>
<dbReference type="PANTHER" id="PTHR23131">
    <property type="entry name" value="ENDORIBONUCLEASE LACTB2"/>
    <property type="match status" value="1"/>
</dbReference>
<dbReference type="Proteomes" id="UP001208041">
    <property type="component" value="Unassembled WGS sequence"/>
</dbReference>
<dbReference type="CDD" id="cd16278">
    <property type="entry name" value="metallo-hydrolase-like_MBL-fold"/>
    <property type="match status" value="1"/>
</dbReference>
<accession>A0AAE3IYU9</accession>
<sequence>MTTAPKDIAVLTKPPQAGQITDLADGLRVLLAPNPSPMTYWGTNTYFIGTDNIAIIDPGPDNPDHLKAILEAVGTSEVSAILVTHSHLDHSPLARQLSLACGAPIYAFGKSTDGRTPQMNALAATGDIEGGEGVDIDFAPDQRLSDGQSLQVGSHTLTAIHTPGHFCNHLCFRWGELLFSGDHIMGWASTLISPPDGDLSQYRESLDKLLGTGATYLLPGHGPAVSEPDSVIQALSEHRNDRESQILAALTDEPQSLSAITHKIYTDIPKALLPAASRNTLAHLIDLNNKNIARVSGPLGTRGQYSLNSKS</sequence>
<dbReference type="InterPro" id="IPR001279">
    <property type="entry name" value="Metallo-B-lactamas"/>
</dbReference>
<dbReference type="EMBL" id="JAOYFC010000002">
    <property type="protein sequence ID" value="MCV6824598.1"/>
    <property type="molecule type" value="Genomic_DNA"/>
</dbReference>
<evidence type="ECO:0000313" key="2">
    <source>
        <dbReference type="EMBL" id="MCV6824598.1"/>
    </source>
</evidence>
<dbReference type="InterPro" id="IPR036388">
    <property type="entry name" value="WH-like_DNA-bd_sf"/>
</dbReference>
<dbReference type="PANTHER" id="PTHR23131:SF0">
    <property type="entry name" value="ENDORIBONUCLEASE LACTB2"/>
    <property type="match status" value="1"/>
</dbReference>
<dbReference type="SMART" id="SM00849">
    <property type="entry name" value="Lactamase_B"/>
    <property type="match status" value="1"/>
</dbReference>
<evidence type="ECO:0000313" key="3">
    <source>
        <dbReference type="Proteomes" id="UP001208041"/>
    </source>
</evidence>